<evidence type="ECO:0000313" key="2">
    <source>
        <dbReference type="Proteomes" id="UP001193734"/>
    </source>
</evidence>
<gene>
    <name evidence="1" type="ORF">HPS55_03330</name>
</gene>
<protein>
    <submittedName>
        <fullName evidence="1">Glycosyltransferase family 8 protein</fullName>
    </submittedName>
</protein>
<keyword evidence="2" id="KW-1185">Reference proteome</keyword>
<organism evidence="1 2">
    <name type="scientific">Xylanibacter rodentium</name>
    <dbReference type="NCBI Taxonomy" id="2736289"/>
    <lineage>
        <taxon>Bacteria</taxon>
        <taxon>Pseudomonadati</taxon>
        <taxon>Bacteroidota</taxon>
        <taxon>Bacteroidia</taxon>
        <taxon>Bacteroidales</taxon>
        <taxon>Prevotellaceae</taxon>
        <taxon>Xylanibacter</taxon>
    </lineage>
</organism>
<evidence type="ECO:0000313" key="1">
    <source>
        <dbReference type="EMBL" id="NPE13364.1"/>
    </source>
</evidence>
<dbReference type="InterPro" id="IPR002495">
    <property type="entry name" value="Glyco_trans_8"/>
</dbReference>
<dbReference type="Pfam" id="PF01501">
    <property type="entry name" value="Glyco_transf_8"/>
    <property type="match status" value="1"/>
</dbReference>
<accession>A0ABX2ARM1</accession>
<reference evidence="1 2" key="1">
    <citation type="submission" date="2020-05" db="EMBL/GenBank/DDBJ databases">
        <title>Distinct polysaccharide utilization as determinants for interspecies competition between intestinal Prevotella spp.</title>
        <authorList>
            <person name="Galvez E.J.C."/>
            <person name="Iljazovic A."/>
            <person name="Strowig T."/>
        </authorList>
    </citation>
    <scope>NUCLEOTIDE SEQUENCE [LARGE SCALE GENOMIC DNA]</scope>
    <source>
        <strain evidence="1 2">PROD</strain>
    </source>
</reference>
<dbReference type="Gene3D" id="3.90.550.10">
    <property type="entry name" value="Spore Coat Polysaccharide Biosynthesis Protein SpsA, Chain A"/>
    <property type="match status" value="1"/>
</dbReference>
<proteinExistence type="predicted"/>
<comment type="caution">
    <text evidence="1">The sequence shown here is derived from an EMBL/GenBank/DDBJ whole genome shotgun (WGS) entry which is preliminary data.</text>
</comment>
<dbReference type="GeneID" id="82156791"/>
<name>A0ABX2ARM1_9BACT</name>
<dbReference type="EMBL" id="JABKKE010000003">
    <property type="protein sequence ID" value="NPE13364.1"/>
    <property type="molecule type" value="Genomic_DNA"/>
</dbReference>
<dbReference type="InterPro" id="IPR029044">
    <property type="entry name" value="Nucleotide-diphossugar_trans"/>
</dbReference>
<dbReference type="Proteomes" id="UP001193734">
    <property type="component" value="Unassembled WGS sequence"/>
</dbReference>
<dbReference type="RefSeq" id="WP_172175980.1">
    <property type="nucleotide sequence ID" value="NZ_CATJRD010000162.1"/>
</dbReference>
<dbReference type="SUPFAM" id="SSF53448">
    <property type="entry name" value="Nucleotide-diphospho-sugar transferases"/>
    <property type="match status" value="1"/>
</dbReference>
<sequence>MNFLFCINNKYCDVIKPVIYSILEHNSGNHCFYFIYADVSDYNQQKIISYTESLGCLAVFRKFDKDIRCLPINGNNWSVEVYFRLFACYLLHDVDKVLYLDGDIICTGGLTELYQMNDILCAVENDDQSACCRLNLPKGQRYYNAGVLMMNLQKMRDLYSEDAILTDLFELKDRLLFQDQDFINVKYGGVIRSVSKVYNYMISVAEVNQNYSKESSPILIHYVMEKPWNVKFPYKTDYPYFKLMWRLGRKMELVKLYILHRLYRIYQLTLVSKEGRKI</sequence>